<keyword evidence="4" id="KW-1185">Reference proteome</keyword>
<reference evidence="3 4" key="1">
    <citation type="submission" date="2018-06" db="EMBL/GenBank/DDBJ databases">
        <authorList>
            <consortium name="Pathogen Informatics"/>
            <person name="Doyle S."/>
        </authorList>
    </citation>
    <scope>NUCLEOTIDE SEQUENCE [LARGE SCALE GENOMIC DNA]</scope>
    <source>
        <strain evidence="3 4">NCTC12872</strain>
    </source>
</reference>
<dbReference type="EMBL" id="UGTA01000001">
    <property type="protein sequence ID" value="SUB58200.1"/>
    <property type="molecule type" value="Genomic_DNA"/>
</dbReference>
<dbReference type="InterPro" id="IPR011250">
    <property type="entry name" value="OMP/PagP_B-barrel"/>
</dbReference>
<evidence type="ECO:0000256" key="1">
    <source>
        <dbReference type="SAM" id="SignalP"/>
    </source>
</evidence>
<feature type="chain" id="PRO_5016722379" evidence="1">
    <location>
        <begin position="19"/>
        <end position="271"/>
    </location>
</feature>
<accession>A0A379C7B2</accession>
<gene>
    <name evidence="3" type="ORF">NCTC12872_00150</name>
</gene>
<sequence length="271" mass="29977">MKKLALVTVMSLILTACGSGGGSSSADSTKPEKIEGVLLAFDFEHPIKEESTYPDGKTEYFNDYELAMTRFSKNNDINHILINSVSIALNPNGDEQYTDYYNEDGINTIKVGKVLKSAVNGKAYKYMRFGIHDVYNYNPEKFDEESYNKSQREVGVFVQGYATENMPSSGIVTYKGDAYGGSEALTKGESRIDVDFGHKTLVGTLSDWQDYEFLEENDKTQTITFGASIKGNQFDGKNVKGAFFGHNAAEIGGIYYDKEKGECAVFGAKKQ</sequence>
<dbReference type="Pfam" id="PF01298">
    <property type="entry name" value="TbpB_B_D"/>
    <property type="match status" value="1"/>
</dbReference>
<keyword evidence="1" id="KW-0732">Signal</keyword>
<feature type="domain" description="Transferrin-binding protein B C-lobe/N-lobe beta-barrel" evidence="2">
    <location>
        <begin position="166"/>
        <end position="270"/>
    </location>
</feature>
<protein>
    <submittedName>
        <fullName evidence="3">Transferrin binding protein-like solute binding protein</fullName>
    </submittedName>
</protein>
<proteinExistence type="predicted"/>
<dbReference type="RefSeq" id="WP_115314732.1">
    <property type="nucleotide sequence ID" value="NZ_LWIF01000001.1"/>
</dbReference>
<dbReference type="OrthoDB" id="5689800at2"/>
<feature type="signal peptide" evidence="1">
    <location>
        <begin position="1"/>
        <end position="18"/>
    </location>
</feature>
<dbReference type="Gene3D" id="2.40.160.90">
    <property type="match status" value="1"/>
</dbReference>
<dbReference type="Proteomes" id="UP000255417">
    <property type="component" value="Unassembled WGS sequence"/>
</dbReference>
<name>A0A379C7B2_9PAST</name>
<dbReference type="InterPro" id="IPR001677">
    <property type="entry name" value="TbpB_B_D"/>
</dbReference>
<dbReference type="AlphaFoldDB" id="A0A379C7B2"/>
<evidence type="ECO:0000313" key="3">
    <source>
        <dbReference type="EMBL" id="SUB58200.1"/>
    </source>
</evidence>
<evidence type="ECO:0000259" key="2">
    <source>
        <dbReference type="Pfam" id="PF01298"/>
    </source>
</evidence>
<dbReference type="PROSITE" id="PS51257">
    <property type="entry name" value="PROKAR_LIPOPROTEIN"/>
    <property type="match status" value="1"/>
</dbReference>
<dbReference type="SUPFAM" id="SSF56925">
    <property type="entry name" value="OMPA-like"/>
    <property type="match status" value="1"/>
</dbReference>
<organism evidence="3 4">
    <name type="scientific">Phocoenobacter uteri</name>
    <dbReference type="NCBI Taxonomy" id="146806"/>
    <lineage>
        <taxon>Bacteria</taxon>
        <taxon>Pseudomonadati</taxon>
        <taxon>Pseudomonadota</taxon>
        <taxon>Gammaproteobacteria</taxon>
        <taxon>Pasteurellales</taxon>
        <taxon>Pasteurellaceae</taxon>
        <taxon>Phocoenobacter</taxon>
    </lineage>
</organism>
<evidence type="ECO:0000313" key="4">
    <source>
        <dbReference type="Proteomes" id="UP000255417"/>
    </source>
</evidence>